<feature type="domain" description="ERAP1-like C-terminal" evidence="13">
    <location>
        <begin position="839"/>
        <end position="939"/>
    </location>
</feature>
<dbReference type="AlphaFoldDB" id="A0A8J5XGM7"/>
<dbReference type="EMBL" id="JAGTXO010000007">
    <property type="protein sequence ID" value="KAG8466803.1"/>
    <property type="molecule type" value="Genomic_DNA"/>
</dbReference>
<keyword evidence="4 9" id="KW-0479">Metal-binding</keyword>
<dbReference type="GO" id="GO:0005615">
    <property type="term" value="C:extracellular space"/>
    <property type="evidence" value="ECO:0007669"/>
    <property type="project" value="TreeGrafter"/>
</dbReference>
<evidence type="ECO:0008006" key="17">
    <source>
        <dbReference type="Google" id="ProtNLM"/>
    </source>
</evidence>
<comment type="similarity">
    <text evidence="1">Belongs to the peptidase M1 family.</text>
</comment>
<proteinExistence type="inferred from homology"/>
<feature type="region of interest" description="Disordered" evidence="11">
    <location>
        <begin position="329"/>
        <end position="405"/>
    </location>
</feature>
<keyword evidence="16" id="KW-1185">Reference proteome</keyword>
<dbReference type="InterPro" id="IPR034016">
    <property type="entry name" value="M1_APN-typ"/>
</dbReference>
<feature type="domain" description="Aminopeptidase N-like N-terminal" evidence="14">
    <location>
        <begin position="227"/>
        <end position="325"/>
    </location>
</feature>
<dbReference type="Pfam" id="PF11838">
    <property type="entry name" value="ERAP1_C"/>
    <property type="match status" value="2"/>
</dbReference>
<keyword evidence="6 9" id="KW-0862">Zinc</keyword>
<evidence type="ECO:0000256" key="3">
    <source>
        <dbReference type="ARBA" id="ARBA00022670"/>
    </source>
</evidence>
<evidence type="ECO:0000256" key="10">
    <source>
        <dbReference type="PIRSR" id="PIRSR634016-4"/>
    </source>
</evidence>
<dbReference type="GO" id="GO:0006508">
    <property type="term" value="P:proteolysis"/>
    <property type="evidence" value="ECO:0007669"/>
    <property type="project" value="UniProtKB-KW"/>
</dbReference>
<dbReference type="InterPro" id="IPR024571">
    <property type="entry name" value="ERAP1-like_C_dom"/>
</dbReference>
<keyword evidence="5" id="KW-0378">Hydrolase</keyword>
<dbReference type="SUPFAM" id="SSF55486">
    <property type="entry name" value="Metalloproteases ('zincins'), catalytic domain"/>
    <property type="match status" value="1"/>
</dbReference>
<evidence type="ECO:0000256" key="1">
    <source>
        <dbReference type="ARBA" id="ARBA00010136"/>
    </source>
</evidence>
<dbReference type="Pfam" id="PF01433">
    <property type="entry name" value="Peptidase_M1"/>
    <property type="match status" value="1"/>
</dbReference>
<feature type="binding site" evidence="9">
    <location>
        <position position="596"/>
    </location>
    <ligand>
        <name>Zn(2+)</name>
        <dbReference type="ChEBI" id="CHEBI:29105"/>
        <note>catalytic</note>
    </ligand>
</feature>
<evidence type="ECO:0000259" key="12">
    <source>
        <dbReference type="Pfam" id="PF01433"/>
    </source>
</evidence>
<evidence type="ECO:0000259" key="13">
    <source>
        <dbReference type="Pfam" id="PF11838"/>
    </source>
</evidence>
<comment type="cofactor">
    <cofactor evidence="9">
        <name>Zn(2+)</name>
        <dbReference type="ChEBI" id="CHEBI:29105"/>
    </cofactor>
    <text evidence="9">Binds 1 zinc ion per subunit.</text>
</comment>
<evidence type="ECO:0000256" key="6">
    <source>
        <dbReference type="ARBA" id="ARBA00022833"/>
    </source>
</evidence>
<evidence type="ECO:0000256" key="7">
    <source>
        <dbReference type="ARBA" id="ARBA00023049"/>
    </source>
</evidence>
<keyword evidence="7" id="KW-0482">Metalloprotease</keyword>
<dbReference type="FunFam" id="1.10.390.10:FF:000006">
    <property type="entry name" value="Puromycin-sensitive aminopeptidase"/>
    <property type="match status" value="1"/>
</dbReference>
<feature type="site" description="Transition state stabilizer" evidence="10">
    <location>
        <position position="679"/>
    </location>
</feature>
<evidence type="ECO:0000313" key="15">
    <source>
        <dbReference type="EMBL" id="KAG8466803.1"/>
    </source>
</evidence>
<sequence>MPLLVDVEAWPRSRTAAPRQRRALSRCVRLALAGVATLGLALVGSRARGALREGARADMPPMLGHSTKGTGVDSRPLKPTSGGKHRELPRNPSFGPPIERPGFRPTQRPEVERQPAPASDVERLPNASSACTWHSYRLPTDVLPAAYNLVIEMPSLTPPAYVYGSVDVSIDRNASAPAPRCLVFHVAPEVQVDALALVLVSSGASADPPASGAGRLVDARIARYDAEWSQMHVELDEPIEESAILSVSFSYELRDKLTGLYHSRYTGIEGTGHSIATTQHEATSARETFPCWDEPGLKATFALVLHVPDTNGTVALSNMPAVSTRTLVVPPGRHGSADETDADDVPLARAQASGRWRRRLRAAARRSSAGGGAAAADDAVGDAQEEDKDKDADDDGDEAEAGWGIDGLDESLRAGRLISPEDVQREALPLKRVEFGTSPRMATCWRHERARCPGLRAAIARLPHGWRGRCHTAGVAAAARLAYLVAFTVGEFEAIRTQSHSGVQLSAWAPAATRQVARLQYALQIARDALNLYEKLLGVPFPLPKIDIVSIPDFGPGAMENWGLVTYRATSVLADESSAPGDRQSVACTVVHELGHQWTGNLVTMRWWDELWLNEGFANFFEQAVTNVIAPELMIAKQHVQYLSTALHFDSSPDTHAVRPVRSVASDSAIEALFDSISYDKAGAIIYMLHDYLSRRTPGAFVAGLCSYLTEHQFGSASGADMWEHLGKASGLPIGEWVEPWFSQAGYPLIEVTTLSDGSAVLLQVGRFMQDLTRTQIAFGGHATADQATRMQSWWVPISYFTSVSSEVHVSEIASSSSFFSIPPARKQRGGFDAEGSDWLKVNFKGAGYYRVNYPPHLWARLVQASTEPGRISDADLANLIDDAFALTLDGRLSGVILSLARALGIRTAHESTFVTSSYESWQAMSSGLTLLLSLVADATQASSSREGLIAGPGLDLIPSRCVGDLQRFVRTQALGRCLDPLLSESPPTGRAPPRGSTDAPHAAHASGTTHSRTQLEALAKPVLLQLASAMGDSRVGVWASGPLRPCLDTPDARCGAIEAIPPELRFACLDICAAFDVSGQCWQLVLGQLPYADNDPAYRWALLSALSRAPTERLLNATLGLVMNPAVVRAQDMGAMVSMLAGNSFARGARQIVWEYARANAYALLGAAGGAGSFDFGGLLSTVASGFASEEMAQDVETFLALNPVINEGVPARITRAVVGKIRSQAIWVQNYGADTCAVLASFHA</sequence>
<dbReference type="InterPro" id="IPR045357">
    <property type="entry name" value="Aminopeptidase_N-like_N"/>
</dbReference>
<feature type="active site" description="Proton acceptor" evidence="8">
    <location>
        <position position="593"/>
    </location>
</feature>
<evidence type="ECO:0000256" key="9">
    <source>
        <dbReference type="PIRSR" id="PIRSR634016-3"/>
    </source>
</evidence>
<dbReference type="GO" id="GO:0070006">
    <property type="term" value="F:metalloaminopeptidase activity"/>
    <property type="evidence" value="ECO:0007669"/>
    <property type="project" value="TreeGrafter"/>
</dbReference>
<dbReference type="SUPFAM" id="SSF63737">
    <property type="entry name" value="Leukotriene A4 hydrolase N-terminal domain"/>
    <property type="match status" value="1"/>
</dbReference>
<dbReference type="Pfam" id="PF17900">
    <property type="entry name" value="Peptidase_M1_N"/>
    <property type="match status" value="1"/>
</dbReference>
<feature type="region of interest" description="Disordered" evidence="11">
    <location>
        <begin position="981"/>
        <end position="1013"/>
    </location>
</feature>
<comment type="caution">
    <text evidence="15">The sequence shown here is derived from an EMBL/GenBank/DDBJ whole genome shotgun (WGS) entry which is preliminary data.</text>
</comment>
<feature type="region of interest" description="Disordered" evidence="11">
    <location>
        <begin position="53"/>
        <end position="124"/>
    </location>
</feature>
<dbReference type="Gene3D" id="2.60.40.1730">
    <property type="entry name" value="tricorn interacting facor f3 domain"/>
    <property type="match status" value="1"/>
</dbReference>
<dbReference type="GO" id="GO:0016020">
    <property type="term" value="C:membrane"/>
    <property type="evidence" value="ECO:0007669"/>
    <property type="project" value="TreeGrafter"/>
</dbReference>
<protein>
    <recommendedName>
        <fullName evidence="17">Aminopeptidase</fullName>
    </recommendedName>
</protein>
<dbReference type="InterPro" id="IPR027268">
    <property type="entry name" value="Peptidase_M4/M1_CTD_sf"/>
</dbReference>
<evidence type="ECO:0000259" key="14">
    <source>
        <dbReference type="Pfam" id="PF17900"/>
    </source>
</evidence>
<dbReference type="CDD" id="cd09601">
    <property type="entry name" value="M1_APN-Q_like"/>
    <property type="match status" value="1"/>
</dbReference>
<dbReference type="GO" id="GO:0008270">
    <property type="term" value="F:zinc ion binding"/>
    <property type="evidence" value="ECO:0007669"/>
    <property type="project" value="InterPro"/>
</dbReference>
<dbReference type="InterPro" id="IPR050344">
    <property type="entry name" value="Peptidase_M1_aminopeptidases"/>
</dbReference>
<evidence type="ECO:0000256" key="4">
    <source>
        <dbReference type="ARBA" id="ARBA00022723"/>
    </source>
</evidence>
<feature type="compositionally biased region" description="Basic residues" evidence="11">
    <location>
        <begin position="355"/>
        <end position="364"/>
    </location>
</feature>
<keyword evidence="3" id="KW-0645">Protease</keyword>
<dbReference type="Gene3D" id="2.60.40.1910">
    <property type="match status" value="1"/>
</dbReference>
<dbReference type="GO" id="GO:0005737">
    <property type="term" value="C:cytoplasm"/>
    <property type="evidence" value="ECO:0007669"/>
    <property type="project" value="TreeGrafter"/>
</dbReference>
<feature type="binding site" evidence="9">
    <location>
        <position position="615"/>
    </location>
    <ligand>
        <name>Zn(2+)</name>
        <dbReference type="ChEBI" id="CHEBI:29105"/>
        <note>catalytic</note>
    </ligand>
</feature>
<dbReference type="InterPro" id="IPR014782">
    <property type="entry name" value="Peptidase_M1_dom"/>
</dbReference>
<dbReference type="PANTHER" id="PTHR11533">
    <property type="entry name" value="PROTEASE M1 ZINC METALLOPROTEASE"/>
    <property type="match status" value="1"/>
</dbReference>
<dbReference type="Gene3D" id="1.25.50.20">
    <property type="match status" value="1"/>
</dbReference>
<dbReference type="GO" id="GO:0043171">
    <property type="term" value="P:peptide catabolic process"/>
    <property type="evidence" value="ECO:0007669"/>
    <property type="project" value="TreeGrafter"/>
</dbReference>
<feature type="domain" description="Peptidase M1 membrane alanine aminopeptidase" evidence="12">
    <location>
        <begin position="521"/>
        <end position="741"/>
    </location>
</feature>
<keyword evidence="2" id="KW-0031">Aminopeptidase</keyword>
<dbReference type="OrthoDB" id="10031169at2759"/>
<evidence type="ECO:0000313" key="16">
    <source>
        <dbReference type="Proteomes" id="UP000751190"/>
    </source>
</evidence>
<feature type="domain" description="ERAP1-like C-terminal" evidence="13">
    <location>
        <begin position="1012"/>
        <end position="1204"/>
    </location>
</feature>
<organism evidence="15 16">
    <name type="scientific">Diacronema lutheri</name>
    <name type="common">Unicellular marine alga</name>
    <name type="synonym">Monochrysis lutheri</name>
    <dbReference type="NCBI Taxonomy" id="2081491"/>
    <lineage>
        <taxon>Eukaryota</taxon>
        <taxon>Haptista</taxon>
        <taxon>Haptophyta</taxon>
        <taxon>Pavlovophyceae</taxon>
        <taxon>Pavlovales</taxon>
        <taxon>Pavlovaceae</taxon>
        <taxon>Diacronema</taxon>
    </lineage>
</organism>
<evidence type="ECO:0000256" key="5">
    <source>
        <dbReference type="ARBA" id="ARBA00022801"/>
    </source>
</evidence>
<accession>A0A8J5XGM7</accession>
<feature type="compositionally biased region" description="Acidic residues" evidence="11">
    <location>
        <begin position="379"/>
        <end position="400"/>
    </location>
</feature>
<gene>
    <name evidence="15" type="ORF">KFE25_008182</name>
</gene>
<name>A0A8J5XGM7_DIALT</name>
<evidence type="ECO:0000256" key="11">
    <source>
        <dbReference type="SAM" id="MobiDB-lite"/>
    </source>
</evidence>
<evidence type="ECO:0000256" key="2">
    <source>
        <dbReference type="ARBA" id="ARBA00022438"/>
    </source>
</evidence>
<dbReference type="Proteomes" id="UP000751190">
    <property type="component" value="Unassembled WGS sequence"/>
</dbReference>
<dbReference type="InterPro" id="IPR042097">
    <property type="entry name" value="Aminopeptidase_N-like_N_sf"/>
</dbReference>
<dbReference type="Gene3D" id="1.10.390.10">
    <property type="entry name" value="Neutral Protease Domain 2"/>
    <property type="match status" value="1"/>
</dbReference>
<reference evidence="15" key="1">
    <citation type="submission" date="2021-05" db="EMBL/GenBank/DDBJ databases">
        <title>The genome of the haptophyte Pavlova lutheri (Diacronema luteri, Pavlovales) - a model for lipid biosynthesis in eukaryotic algae.</title>
        <authorList>
            <person name="Hulatt C.J."/>
            <person name="Posewitz M.C."/>
        </authorList>
    </citation>
    <scope>NUCLEOTIDE SEQUENCE</scope>
    <source>
        <strain evidence="15">NIVA-4/92</strain>
    </source>
</reference>
<feature type="binding site" evidence="9">
    <location>
        <position position="592"/>
    </location>
    <ligand>
        <name>Zn(2+)</name>
        <dbReference type="ChEBI" id="CHEBI:29105"/>
        <note>catalytic</note>
    </ligand>
</feature>
<dbReference type="PANTHER" id="PTHR11533:SF299">
    <property type="entry name" value="AMINOPEPTIDASE"/>
    <property type="match status" value="1"/>
</dbReference>
<dbReference type="GO" id="GO:0042277">
    <property type="term" value="F:peptide binding"/>
    <property type="evidence" value="ECO:0007669"/>
    <property type="project" value="TreeGrafter"/>
</dbReference>
<evidence type="ECO:0000256" key="8">
    <source>
        <dbReference type="PIRSR" id="PIRSR634016-1"/>
    </source>
</evidence>